<gene>
    <name evidence="1" type="ORF">FEZ08_03550</name>
</gene>
<evidence type="ECO:0000313" key="1">
    <source>
        <dbReference type="EMBL" id="TLG76702.1"/>
    </source>
</evidence>
<keyword evidence="2" id="KW-1185">Reference proteome</keyword>
<proteinExistence type="predicted"/>
<evidence type="ECO:0000313" key="2">
    <source>
        <dbReference type="Proteomes" id="UP000306912"/>
    </source>
</evidence>
<organism evidence="1 2">
    <name type="scientific">Culicoidibacter larvae</name>
    <dbReference type="NCBI Taxonomy" id="2579976"/>
    <lineage>
        <taxon>Bacteria</taxon>
        <taxon>Bacillati</taxon>
        <taxon>Bacillota</taxon>
        <taxon>Culicoidibacteria</taxon>
        <taxon>Culicoidibacterales</taxon>
        <taxon>Culicoidibacteraceae</taxon>
        <taxon>Culicoidibacter</taxon>
    </lineage>
</organism>
<protein>
    <submittedName>
        <fullName evidence="1">Uncharacterized protein</fullName>
    </submittedName>
</protein>
<accession>A0A5R8QFF2</accession>
<dbReference type="Proteomes" id="UP000306912">
    <property type="component" value="Unassembled WGS sequence"/>
</dbReference>
<sequence>MDRFEDIEQFLPLADEVRVFATGTRITAASRKEIALFLSDERILIVSDETPKKENGFYYLAIPYDAIDFFEYAKNDDAIELGLYAKGQVFQFEAIVAMDEERFFETLFEKIGQAEYEHYM</sequence>
<comment type="caution">
    <text evidence="1">The sequence shown here is derived from an EMBL/GenBank/DDBJ whole genome shotgun (WGS) entry which is preliminary data.</text>
</comment>
<dbReference type="InParanoid" id="A0A5R8QFF2"/>
<dbReference type="AlphaFoldDB" id="A0A5R8QFF2"/>
<dbReference type="EMBL" id="VBWP01000002">
    <property type="protein sequence ID" value="TLG76702.1"/>
    <property type="molecule type" value="Genomic_DNA"/>
</dbReference>
<name>A0A5R8QFF2_9FIRM</name>
<reference evidence="1 2" key="1">
    <citation type="submission" date="2019-05" db="EMBL/GenBank/DDBJ databases">
        <title>Culicoidintestinum kansasii gen. nov., sp. nov. from the gastrointestinal tract of the biting midge, Culicoides sonorensis.</title>
        <authorList>
            <person name="Neupane S."/>
            <person name="Ghosh A."/>
            <person name="Gunther S."/>
            <person name="Martin K."/>
            <person name="Zurek L."/>
        </authorList>
    </citation>
    <scope>NUCLEOTIDE SEQUENCE [LARGE SCALE GENOMIC DNA]</scope>
    <source>
        <strain evidence="1 2">CS-1</strain>
    </source>
</reference>